<dbReference type="InterPro" id="IPR029320">
    <property type="entry name" value="Acyl-CoA_ox_N"/>
</dbReference>
<dbReference type="InterPro" id="IPR002655">
    <property type="entry name" value="Acyl-CoA_oxidase_C"/>
</dbReference>
<dbReference type="InterPro" id="IPR036250">
    <property type="entry name" value="AcylCo_DH-like_C"/>
</dbReference>
<evidence type="ECO:0000313" key="21">
    <source>
        <dbReference type="Proteomes" id="UP000030755"/>
    </source>
</evidence>
<dbReference type="Gene3D" id="1.20.140.10">
    <property type="entry name" value="Butyryl-CoA Dehydrogenase, subunit A, domain 3"/>
    <property type="match status" value="2"/>
</dbReference>
<dbReference type="Proteomes" id="UP000030755">
    <property type="component" value="Unassembled WGS sequence"/>
</dbReference>
<evidence type="ECO:0000256" key="9">
    <source>
        <dbReference type="ARBA" id="ARBA00023002"/>
    </source>
</evidence>
<dbReference type="STRING" id="988480.A0A075B1A8"/>
<dbReference type="InterPro" id="IPR006091">
    <property type="entry name" value="Acyl-CoA_Oxase/DH_mid-dom"/>
</dbReference>
<dbReference type="GO" id="GO:0071949">
    <property type="term" value="F:FAD binding"/>
    <property type="evidence" value="ECO:0007669"/>
    <property type="project" value="InterPro"/>
</dbReference>
<dbReference type="OMA" id="SINKRFA"/>
<feature type="active site" description="Proton acceptor" evidence="14">
    <location>
        <position position="437"/>
    </location>
</feature>
<evidence type="ECO:0000256" key="2">
    <source>
        <dbReference type="ARBA" id="ARBA00001974"/>
    </source>
</evidence>
<evidence type="ECO:0000259" key="19">
    <source>
        <dbReference type="Pfam" id="PF22924"/>
    </source>
</evidence>
<dbReference type="GO" id="GO:0005777">
    <property type="term" value="C:peroxisome"/>
    <property type="evidence" value="ECO:0007669"/>
    <property type="project" value="UniProtKB-SubCell"/>
</dbReference>
<dbReference type="GO" id="GO:0055088">
    <property type="term" value="P:lipid homeostasis"/>
    <property type="evidence" value="ECO:0007669"/>
    <property type="project" value="TreeGrafter"/>
</dbReference>
<gene>
    <name evidence="20" type="ORF">O9G_004502</name>
</gene>
<dbReference type="Pfam" id="PF14749">
    <property type="entry name" value="Acyl-CoA_ox_N"/>
    <property type="match status" value="1"/>
</dbReference>
<evidence type="ECO:0000256" key="4">
    <source>
        <dbReference type="ARBA" id="ARBA00004846"/>
    </source>
</evidence>
<evidence type="ECO:0000256" key="14">
    <source>
        <dbReference type="PIRSR" id="PIRSR000168-1"/>
    </source>
</evidence>
<evidence type="ECO:0000256" key="13">
    <source>
        <dbReference type="PIRNR" id="PIRNR000168"/>
    </source>
</evidence>
<evidence type="ECO:0000256" key="7">
    <source>
        <dbReference type="ARBA" id="ARBA00022827"/>
    </source>
</evidence>
<comment type="catalytic activity">
    <reaction evidence="1">
        <text>a 2,3-saturated acyl-CoA + O2 = a (2E)-enoyl-CoA + H2O2</text>
        <dbReference type="Rhea" id="RHEA:38959"/>
        <dbReference type="ChEBI" id="CHEBI:15379"/>
        <dbReference type="ChEBI" id="CHEBI:16240"/>
        <dbReference type="ChEBI" id="CHEBI:58856"/>
        <dbReference type="ChEBI" id="CHEBI:65111"/>
        <dbReference type="EC" id="1.3.3.6"/>
    </reaction>
</comment>
<dbReference type="PANTHER" id="PTHR10909:SF352">
    <property type="entry name" value="ACYL-COENZYME A OXIDASE-LIKE PROTEIN"/>
    <property type="match status" value="1"/>
</dbReference>
<dbReference type="EMBL" id="KE560569">
    <property type="protein sequence ID" value="EPZ36376.1"/>
    <property type="molecule type" value="Genomic_DNA"/>
</dbReference>
<feature type="domain" description="Acyl-CoA oxidase C-alpha1" evidence="19">
    <location>
        <begin position="282"/>
        <end position="452"/>
    </location>
</feature>
<evidence type="ECO:0000259" key="16">
    <source>
        <dbReference type="Pfam" id="PF01756"/>
    </source>
</evidence>
<dbReference type="OrthoDB" id="538336at2759"/>
<accession>A0A075B1A8</accession>
<dbReference type="Gene3D" id="1.10.540.10">
    <property type="entry name" value="Acyl-CoA dehydrogenase/oxidase, N-terminal domain"/>
    <property type="match status" value="1"/>
</dbReference>
<dbReference type="GO" id="GO:0003997">
    <property type="term" value="F:acyl-CoA oxidase activity"/>
    <property type="evidence" value="ECO:0007669"/>
    <property type="project" value="UniProtKB-EC"/>
</dbReference>
<keyword evidence="8" id="KW-0276">Fatty acid metabolism</keyword>
<dbReference type="HOGENOM" id="CLU_014629_3_1_1"/>
<keyword evidence="21" id="KW-1185">Reference proteome</keyword>
<evidence type="ECO:0000256" key="10">
    <source>
        <dbReference type="ARBA" id="ARBA00023098"/>
    </source>
</evidence>
<dbReference type="GO" id="GO:0005504">
    <property type="term" value="F:fatty acid binding"/>
    <property type="evidence" value="ECO:0007669"/>
    <property type="project" value="TreeGrafter"/>
</dbReference>
<dbReference type="FunFam" id="1.20.140.10:FF:000013">
    <property type="entry name" value="Acyl-coenzyme A oxidase"/>
    <property type="match status" value="1"/>
</dbReference>
<dbReference type="FunFam" id="1.20.140.10:FF:000015">
    <property type="entry name" value="Acyl-coenzyme A oxidase"/>
    <property type="match status" value="1"/>
</dbReference>
<dbReference type="UniPathway" id="UPA00661"/>
<protein>
    <recommendedName>
        <fullName evidence="13">Acyl-coenzyme A oxidase</fullName>
    </recommendedName>
</protein>
<dbReference type="InterPro" id="IPR046373">
    <property type="entry name" value="Acyl-CoA_Oxase/DH_mid-dom_sf"/>
</dbReference>
<evidence type="ECO:0000256" key="5">
    <source>
        <dbReference type="ARBA" id="ARBA00006288"/>
    </source>
</evidence>
<keyword evidence="10" id="KW-0443">Lipid metabolism</keyword>
<evidence type="ECO:0000256" key="12">
    <source>
        <dbReference type="ARBA" id="ARBA00063271"/>
    </source>
</evidence>
<proteinExistence type="inferred from homology"/>
<keyword evidence="9 20" id="KW-0560">Oxidoreductase</keyword>
<evidence type="ECO:0000256" key="15">
    <source>
        <dbReference type="PIRSR" id="PIRSR000168-2"/>
    </source>
</evidence>
<dbReference type="AlphaFoldDB" id="A0A075B1A8"/>
<comment type="subunit">
    <text evidence="12">Heteropentamer composed of five different subunits.</text>
</comment>
<evidence type="ECO:0000256" key="6">
    <source>
        <dbReference type="ARBA" id="ARBA00022630"/>
    </source>
</evidence>
<evidence type="ECO:0000259" key="17">
    <source>
        <dbReference type="Pfam" id="PF02770"/>
    </source>
</evidence>
<dbReference type="PIRSF" id="PIRSF000168">
    <property type="entry name" value="Acyl-CoA_oxidase"/>
    <property type="match status" value="1"/>
</dbReference>
<dbReference type="InterPro" id="IPR037069">
    <property type="entry name" value="AcylCoA_DH/ox_N_sf"/>
</dbReference>
<dbReference type="InterPro" id="IPR012258">
    <property type="entry name" value="Acyl-CoA_oxidase"/>
</dbReference>
<evidence type="ECO:0000256" key="3">
    <source>
        <dbReference type="ARBA" id="ARBA00004275"/>
    </source>
</evidence>
<comment type="similarity">
    <text evidence="5 13">Belongs to the acyl-CoA oxidase family.</text>
</comment>
<evidence type="ECO:0000259" key="18">
    <source>
        <dbReference type="Pfam" id="PF14749"/>
    </source>
</evidence>
<dbReference type="InterPro" id="IPR009100">
    <property type="entry name" value="AcylCoA_DH/oxidase_NM_dom_sf"/>
</dbReference>
<feature type="domain" description="Acyl-CoA oxidase C-terminal" evidence="16">
    <location>
        <begin position="489"/>
        <end position="664"/>
    </location>
</feature>
<evidence type="ECO:0000313" key="20">
    <source>
        <dbReference type="EMBL" id="EPZ36376.1"/>
    </source>
</evidence>
<evidence type="ECO:0000256" key="8">
    <source>
        <dbReference type="ARBA" id="ARBA00022832"/>
    </source>
</evidence>
<name>A0A075B1A8_ROZAC</name>
<feature type="binding site" evidence="15">
    <location>
        <position position="146"/>
    </location>
    <ligand>
        <name>FAD</name>
        <dbReference type="ChEBI" id="CHEBI:57692"/>
    </ligand>
</feature>
<dbReference type="FunFam" id="2.40.110.10:FF:000003">
    <property type="entry name" value="Acyl-coenzyme A oxidase"/>
    <property type="match status" value="1"/>
</dbReference>
<comment type="cofactor">
    <cofactor evidence="2">
        <name>FAD</name>
        <dbReference type="ChEBI" id="CHEBI:57692"/>
    </cofactor>
</comment>
<comment type="pathway">
    <text evidence="4">Lipid metabolism; peroxisomal fatty acid beta-oxidation.</text>
</comment>
<evidence type="ECO:0000256" key="11">
    <source>
        <dbReference type="ARBA" id="ARBA00023140"/>
    </source>
</evidence>
<sequence>MVPQSGTNDLNQERQKASFDVRKMTYLLDGSEAFTHLKEQFMLEMERDPTFDLSRIHDMTKDEIREAVMKRVKSVLAAIQSESVEQARMRFGVISLVDPGFMTRMGVHFGLFLGALTGQGTPEQIAYWMGKGAFTLNGMIGCFAMTELGHGSNVAGLETLAVFDEENDEFVIHTPTLTATKFWIGGAGQSATHSAVFARMIVKGKCYGVKSFIVPLRDPSDFSLLPGISIGDLGPKMGRNAIDNGWIRFTHVRIPRSNMLMKHTKVSREGVVTEPPLQQLAYGALILGRVTMIMDSADIAKKALTIAIRYSAIRRQFALQPGEIEKKILDYATHQYRLMPLLATTFAMNFAGLEVTKIYDSLVAKLDSIKPSDPKIGKVLDSLKETHATAAGLKAFCTWTTLNIIEQSRQALGGHGYSSYAGLASLYQDFAVQCTWEGDNTVLTLQLGRYLISCYKEKLNGKDLPKGVAYLNRLPEILVQRCEGDPTKFENIEKAFDVVCANFVKKSFDKFNEILARGANEDAGLEGCATQRFQAAKMHSFSYLFKKFKDAIQKAPMDAKLILEKLCLLYSLFTIQENAGSFLQFNVFSSNQIEMIQNKVLELCSEIRNEAVPLVDSFGLSDYVLNSPLGRFDGDIYRHYFDKIVRNNPPAVPPYFERTMKPILSRKDLPSDRIELNE</sequence>
<dbReference type="Pfam" id="PF01756">
    <property type="entry name" value="ACOX"/>
    <property type="match status" value="1"/>
</dbReference>
<dbReference type="Pfam" id="PF02770">
    <property type="entry name" value="Acyl-CoA_dh_M"/>
    <property type="match status" value="1"/>
</dbReference>
<feature type="domain" description="Acyl-CoA oxidase/dehydrogenase middle" evidence="17">
    <location>
        <begin position="142"/>
        <end position="252"/>
    </location>
</feature>
<reference evidence="20 21" key="1">
    <citation type="journal article" date="2013" name="Curr. Biol.">
        <title>Shared signatures of parasitism and phylogenomics unite Cryptomycota and microsporidia.</title>
        <authorList>
            <person name="James T.Y."/>
            <person name="Pelin A."/>
            <person name="Bonen L."/>
            <person name="Ahrendt S."/>
            <person name="Sain D."/>
            <person name="Corradi N."/>
            <person name="Stajich J.E."/>
        </authorList>
    </citation>
    <scope>NUCLEOTIDE SEQUENCE [LARGE SCALE GENOMIC DNA]</scope>
    <source>
        <strain evidence="20 21">CSF55</strain>
    </source>
</reference>
<dbReference type="SUPFAM" id="SSF56645">
    <property type="entry name" value="Acyl-CoA dehydrogenase NM domain-like"/>
    <property type="match status" value="1"/>
</dbReference>
<dbReference type="Gene3D" id="2.40.110.10">
    <property type="entry name" value="Butyryl-CoA Dehydrogenase, subunit A, domain 2"/>
    <property type="match status" value="1"/>
</dbReference>
<evidence type="ECO:0000256" key="1">
    <source>
        <dbReference type="ARBA" id="ARBA00001201"/>
    </source>
</evidence>
<keyword evidence="6 13" id="KW-0285">Flavoprotein</keyword>
<dbReference type="GO" id="GO:0033540">
    <property type="term" value="P:fatty acid beta-oxidation using acyl-CoA oxidase"/>
    <property type="evidence" value="ECO:0007669"/>
    <property type="project" value="UniProtKB-UniPathway"/>
</dbReference>
<feature type="binding site" evidence="15">
    <location>
        <position position="185"/>
    </location>
    <ligand>
        <name>FAD</name>
        <dbReference type="ChEBI" id="CHEBI:57692"/>
    </ligand>
</feature>
<feature type="domain" description="Acyl-coenzyme A oxidase N-terminal" evidence="18">
    <location>
        <begin position="20"/>
        <end position="130"/>
    </location>
</feature>
<organism evidence="20 21">
    <name type="scientific">Rozella allomycis (strain CSF55)</name>
    <dbReference type="NCBI Taxonomy" id="988480"/>
    <lineage>
        <taxon>Eukaryota</taxon>
        <taxon>Fungi</taxon>
        <taxon>Fungi incertae sedis</taxon>
        <taxon>Cryptomycota</taxon>
        <taxon>Cryptomycota incertae sedis</taxon>
        <taxon>Rozella</taxon>
    </lineage>
</organism>
<dbReference type="PANTHER" id="PTHR10909">
    <property type="entry name" value="ELECTRON TRANSPORT OXIDOREDUCTASE"/>
    <property type="match status" value="1"/>
</dbReference>
<dbReference type="SMR" id="A0A075B1A8"/>
<dbReference type="InterPro" id="IPR055060">
    <property type="entry name" value="ACOX_C_alpha1"/>
</dbReference>
<keyword evidence="7 13" id="KW-0274">FAD</keyword>
<comment type="subcellular location">
    <subcellularLocation>
        <location evidence="3">Peroxisome</location>
    </subcellularLocation>
</comment>
<keyword evidence="11" id="KW-0576">Peroxisome</keyword>
<dbReference type="FunFam" id="1.10.540.10:FF:000018">
    <property type="entry name" value="Acyl-coenzyme A oxidase"/>
    <property type="match status" value="1"/>
</dbReference>
<dbReference type="Pfam" id="PF22924">
    <property type="entry name" value="ACOX_C_alpha1"/>
    <property type="match status" value="1"/>
</dbReference>
<dbReference type="SUPFAM" id="SSF47203">
    <property type="entry name" value="Acyl-CoA dehydrogenase C-terminal domain-like"/>
    <property type="match status" value="2"/>
</dbReference>